<keyword evidence="15" id="KW-0548">Nucleotidyltransferase</keyword>
<feature type="domain" description="THIF-type NAD/FAD binding fold" evidence="14">
    <location>
        <begin position="13"/>
        <end position="247"/>
    </location>
</feature>
<dbReference type="EC" id="2.7.7.80" evidence="9"/>
<evidence type="ECO:0000256" key="8">
    <source>
        <dbReference type="ARBA" id="ARBA00063809"/>
    </source>
</evidence>
<keyword evidence="4" id="KW-0547">Nucleotide-binding</keyword>
<dbReference type="InterPro" id="IPR035985">
    <property type="entry name" value="Ubiquitin-activating_enz"/>
</dbReference>
<evidence type="ECO:0000256" key="3">
    <source>
        <dbReference type="ARBA" id="ARBA00022679"/>
    </source>
</evidence>
<dbReference type="GO" id="GO:0005524">
    <property type="term" value="F:ATP binding"/>
    <property type="evidence" value="ECO:0007669"/>
    <property type="project" value="UniProtKB-KW"/>
</dbReference>
<evidence type="ECO:0000256" key="6">
    <source>
        <dbReference type="ARBA" id="ARBA00052218"/>
    </source>
</evidence>
<dbReference type="AlphaFoldDB" id="A0A3N2E1G7"/>
<keyword evidence="3 15" id="KW-0808">Transferase</keyword>
<dbReference type="GO" id="GO:0008641">
    <property type="term" value="F:ubiquitin-like modifier activating enzyme activity"/>
    <property type="evidence" value="ECO:0007669"/>
    <property type="project" value="InterPro"/>
</dbReference>
<comment type="similarity">
    <text evidence="2">Belongs to the HesA/MoeB/ThiF family.</text>
</comment>
<reference evidence="15 16" key="1">
    <citation type="submission" date="2018-11" db="EMBL/GenBank/DDBJ databases">
        <title>Genomic Encyclopedia of Type Strains, Phase IV (KMG-IV): sequencing the most valuable type-strain genomes for metagenomic binning, comparative biology and taxonomic classification.</title>
        <authorList>
            <person name="Goeker M."/>
        </authorList>
    </citation>
    <scope>NUCLEOTIDE SEQUENCE [LARGE SCALE GENOMIC DNA]</scope>
    <source>
        <strain evidence="15 16">DSM 100316</strain>
    </source>
</reference>
<dbReference type="GO" id="GO:0005829">
    <property type="term" value="C:cytosol"/>
    <property type="evidence" value="ECO:0007669"/>
    <property type="project" value="TreeGrafter"/>
</dbReference>
<evidence type="ECO:0000313" key="15">
    <source>
        <dbReference type="EMBL" id="ROS05772.1"/>
    </source>
</evidence>
<keyword evidence="16" id="KW-1185">Reference proteome</keyword>
<dbReference type="EMBL" id="RKHR01000003">
    <property type="protein sequence ID" value="ROS05772.1"/>
    <property type="molecule type" value="Genomic_DNA"/>
</dbReference>
<comment type="caution">
    <text evidence="15">The sequence shown here is derived from an EMBL/GenBank/DDBJ whole genome shotgun (WGS) entry which is preliminary data.</text>
</comment>
<sequence length="255" mass="27840">MSEEINDQQMLRYSRQIMLDDIDIAGQQTLMAATVLVVGAGGLGCPVAMYLASAGVGKLIIADDDQVELSNLQRQIGHGEQDLRKLKVASLEETLRDINPEVQIETIHRRLQGDSLSATVAKVDMVVDASDNFKTRFALNAACVVEQKPLISGAAIRMEGQVTAFDPRLEHSPCYRCLYSEQEHEDSSCSSNGVLAPLVGIIGSLQAFEAIKLLVGFGESLVGRLLIFDGKYLEWRELKISRDPKCPICGDFNGA</sequence>
<name>A0A3N2E1G7_9GAMM</name>
<comment type="function">
    <text evidence="7">Catalyzes the adenylation by ATP of the carboxyl group of the C-terminal glycine of sulfur carrier protein MoaD.</text>
</comment>
<dbReference type="Gene3D" id="3.40.50.720">
    <property type="entry name" value="NAD(P)-binding Rossmann-like Domain"/>
    <property type="match status" value="1"/>
</dbReference>
<dbReference type="FunFam" id="3.40.50.720:FF:000033">
    <property type="entry name" value="Adenylyltransferase and sulfurtransferase MOCS3"/>
    <property type="match status" value="1"/>
</dbReference>
<dbReference type="InterPro" id="IPR000594">
    <property type="entry name" value="ThiF_NAD_FAD-bd"/>
</dbReference>
<evidence type="ECO:0000256" key="5">
    <source>
        <dbReference type="ARBA" id="ARBA00022840"/>
    </source>
</evidence>
<evidence type="ECO:0000259" key="14">
    <source>
        <dbReference type="Pfam" id="PF00899"/>
    </source>
</evidence>
<dbReference type="CDD" id="cd00757">
    <property type="entry name" value="ThiF_MoeB_HesA_family"/>
    <property type="match status" value="1"/>
</dbReference>
<dbReference type="OrthoDB" id="9804286at2"/>
<dbReference type="Proteomes" id="UP000275394">
    <property type="component" value="Unassembled WGS sequence"/>
</dbReference>
<dbReference type="GO" id="GO:0061605">
    <property type="term" value="F:molybdopterin-synthase adenylyltransferase activity"/>
    <property type="evidence" value="ECO:0007669"/>
    <property type="project" value="UniProtKB-EC"/>
</dbReference>
<proteinExistence type="inferred from homology"/>
<evidence type="ECO:0000256" key="13">
    <source>
        <dbReference type="ARBA" id="ARBA00078531"/>
    </source>
</evidence>
<keyword evidence="5" id="KW-0067">ATP-binding</keyword>
<dbReference type="PANTHER" id="PTHR10953:SF102">
    <property type="entry name" value="ADENYLYLTRANSFERASE AND SULFURTRANSFERASE MOCS3"/>
    <property type="match status" value="1"/>
</dbReference>
<dbReference type="GO" id="GO:0004792">
    <property type="term" value="F:thiosulfate-cyanide sulfurtransferase activity"/>
    <property type="evidence" value="ECO:0007669"/>
    <property type="project" value="TreeGrafter"/>
</dbReference>
<evidence type="ECO:0000256" key="9">
    <source>
        <dbReference type="ARBA" id="ARBA00066884"/>
    </source>
</evidence>
<dbReference type="SUPFAM" id="SSF69572">
    <property type="entry name" value="Activating enzymes of the ubiquitin-like proteins"/>
    <property type="match status" value="1"/>
</dbReference>
<dbReference type="Pfam" id="PF00899">
    <property type="entry name" value="ThiF"/>
    <property type="match status" value="1"/>
</dbReference>
<dbReference type="InterPro" id="IPR045886">
    <property type="entry name" value="ThiF/MoeB/HesA"/>
</dbReference>
<dbReference type="PANTHER" id="PTHR10953">
    <property type="entry name" value="UBIQUITIN-ACTIVATING ENZYME E1"/>
    <property type="match status" value="1"/>
</dbReference>
<evidence type="ECO:0000256" key="10">
    <source>
        <dbReference type="ARBA" id="ARBA00073635"/>
    </source>
</evidence>
<comment type="catalytic activity">
    <reaction evidence="6">
        <text>[molybdopterin-synthase sulfur-carrier protein]-C-terminal Gly-Gly + ATP + H(+) = [molybdopterin-synthase sulfur-carrier protein]-C-terminal Gly-Gly-AMP + diphosphate</text>
        <dbReference type="Rhea" id="RHEA:43616"/>
        <dbReference type="Rhea" id="RHEA-COMP:12159"/>
        <dbReference type="Rhea" id="RHEA-COMP:12202"/>
        <dbReference type="ChEBI" id="CHEBI:15378"/>
        <dbReference type="ChEBI" id="CHEBI:30616"/>
        <dbReference type="ChEBI" id="CHEBI:33019"/>
        <dbReference type="ChEBI" id="CHEBI:90618"/>
        <dbReference type="ChEBI" id="CHEBI:90778"/>
        <dbReference type="EC" id="2.7.7.80"/>
    </reaction>
</comment>
<evidence type="ECO:0000256" key="11">
    <source>
        <dbReference type="ARBA" id="ARBA00075110"/>
    </source>
</evidence>
<evidence type="ECO:0000256" key="12">
    <source>
        <dbReference type="ARBA" id="ARBA00075328"/>
    </source>
</evidence>
<comment type="subunit">
    <text evidence="8">Homodimer. Forms a stable heterotetrameric complex of 2 MoeB and 2 MoaD during adenylation of MoaD.</text>
</comment>
<comment type="pathway">
    <text evidence="1">Cofactor biosynthesis; molybdopterin biosynthesis.</text>
</comment>
<evidence type="ECO:0000256" key="2">
    <source>
        <dbReference type="ARBA" id="ARBA00009919"/>
    </source>
</evidence>
<organism evidence="15 16">
    <name type="scientific">Sinobacterium caligoides</name>
    <dbReference type="NCBI Taxonomy" id="933926"/>
    <lineage>
        <taxon>Bacteria</taxon>
        <taxon>Pseudomonadati</taxon>
        <taxon>Pseudomonadota</taxon>
        <taxon>Gammaproteobacteria</taxon>
        <taxon>Cellvibrionales</taxon>
        <taxon>Spongiibacteraceae</taxon>
        <taxon>Sinobacterium</taxon>
    </lineage>
</organism>
<dbReference type="GO" id="GO:0008146">
    <property type="term" value="F:sulfotransferase activity"/>
    <property type="evidence" value="ECO:0007669"/>
    <property type="project" value="TreeGrafter"/>
</dbReference>
<gene>
    <name evidence="15" type="ORF">EDC56_1324</name>
</gene>
<evidence type="ECO:0000256" key="4">
    <source>
        <dbReference type="ARBA" id="ARBA00022741"/>
    </source>
</evidence>
<evidence type="ECO:0000256" key="7">
    <source>
        <dbReference type="ARBA" id="ARBA00055169"/>
    </source>
</evidence>
<accession>A0A3N2E1G7</accession>
<evidence type="ECO:0000256" key="1">
    <source>
        <dbReference type="ARBA" id="ARBA00005046"/>
    </source>
</evidence>
<protein>
    <recommendedName>
        <fullName evidence="10">Molybdopterin-synthase adenylyltransferase</fullName>
        <ecNumber evidence="9">2.7.7.80</ecNumber>
    </recommendedName>
    <alternativeName>
        <fullName evidence="13">MoaD protein adenylase</fullName>
    </alternativeName>
    <alternativeName>
        <fullName evidence="11">Molybdopterin-converting factor subunit 1 adenylase</fullName>
    </alternativeName>
    <alternativeName>
        <fullName evidence="12">Sulfur carrier protein MoaD adenylyltransferase</fullName>
    </alternativeName>
</protein>
<dbReference type="NCBIfam" id="NF004281">
    <property type="entry name" value="PRK05690.1"/>
    <property type="match status" value="1"/>
</dbReference>
<evidence type="ECO:0000313" key="16">
    <source>
        <dbReference type="Proteomes" id="UP000275394"/>
    </source>
</evidence>